<dbReference type="EMBL" id="PCST01000009">
    <property type="protein sequence ID" value="PIP55901.1"/>
    <property type="molecule type" value="Genomic_DNA"/>
</dbReference>
<dbReference type="AlphaFoldDB" id="A0A2H0BE36"/>
<sequence length="303" mass="35184">MKTVAKLEEERLDGLGRTREDVERVLEMLGLSGIVSVEEIEKELMGVETAFQSFLILGIMARISHAENEKALKLFFPAVTNMKNYLPHPDLGGISPFEHQEKYPPGIYEMNFLSGLMWEYQSNLRQEKFDSPGFNIEEDFIRFQNEYLNRIPSDQSFSKNGKFQSYREIIIEERHGNNYPENDIEKMGAKIFTENTAEGVGFRCAEINDAYLSAIDELVEMQKKPTKRDEKSVKKLIKLFTKHEPYHKCGPEPHRFYLNFAIATFLADDIEKSFSLLDTALRHKPNYDLANEMKRRFTESLNT</sequence>
<accession>A0A2H0BE36</accession>
<evidence type="ECO:0000313" key="1">
    <source>
        <dbReference type="EMBL" id="PIP55901.1"/>
    </source>
</evidence>
<organism evidence="1 2">
    <name type="scientific">Candidatus Zambryskibacteria bacterium CG22_combo_CG10-13_8_21_14_all_42_17</name>
    <dbReference type="NCBI Taxonomy" id="1975118"/>
    <lineage>
        <taxon>Bacteria</taxon>
        <taxon>Candidatus Zambryskiibacteriota</taxon>
    </lineage>
</organism>
<dbReference type="Proteomes" id="UP000229794">
    <property type="component" value="Unassembled WGS sequence"/>
</dbReference>
<gene>
    <name evidence="1" type="ORF">COX06_00720</name>
</gene>
<reference evidence="1 2" key="1">
    <citation type="submission" date="2017-09" db="EMBL/GenBank/DDBJ databases">
        <title>Depth-based differentiation of microbial function through sediment-hosted aquifers and enrichment of novel symbionts in the deep terrestrial subsurface.</title>
        <authorList>
            <person name="Probst A.J."/>
            <person name="Ladd B."/>
            <person name="Jarett J.K."/>
            <person name="Geller-Mcgrath D.E."/>
            <person name="Sieber C.M."/>
            <person name="Emerson J.B."/>
            <person name="Anantharaman K."/>
            <person name="Thomas B.C."/>
            <person name="Malmstrom R."/>
            <person name="Stieglmeier M."/>
            <person name="Klingl A."/>
            <person name="Woyke T."/>
            <person name="Ryan C.M."/>
            <person name="Banfield J.F."/>
        </authorList>
    </citation>
    <scope>NUCLEOTIDE SEQUENCE [LARGE SCALE GENOMIC DNA]</scope>
    <source>
        <strain evidence="1">CG22_combo_CG10-13_8_21_14_all_42_17</strain>
    </source>
</reference>
<evidence type="ECO:0000313" key="2">
    <source>
        <dbReference type="Proteomes" id="UP000229794"/>
    </source>
</evidence>
<comment type="caution">
    <text evidence="1">The sequence shown here is derived from an EMBL/GenBank/DDBJ whole genome shotgun (WGS) entry which is preliminary data.</text>
</comment>
<protein>
    <submittedName>
        <fullName evidence="1">Uncharacterized protein</fullName>
    </submittedName>
</protein>
<name>A0A2H0BE36_9BACT</name>
<proteinExistence type="predicted"/>